<keyword evidence="9" id="KW-1185">Reference proteome</keyword>
<keyword evidence="4" id="KW-0319">Glycerol metabolism</keyword>
<comment type="similarity">
    <text evidence="1">Belongs to the glycerophosphoryl diester phosphodiesterase family.</text>
</comment>
<evidence type="ECO:0000313" key="9">
    <source>
        <dbReference type="Proteomes" id="UP001293718"/>
    </source>
</evidence>
<evidence type="ECO:0000256" key="4">
    <source>
        <dbReference type="ARBA" id="ARBA00022798"/>
    </source>
</evidence>
<evidence type="ECO:0000256" key="1">
    <source>
        <dbReference type="ARBA" id="ARBA00007277"/>
    </source>
</evidence>
<dbReference type="PROSITE" id="PS51704">
    <property type="entry name" value="GP_PDE"/>
    <property type="match status" value="1"/>
</dbReference>
<dbReference type="InterPro" id="IPR030395">
    <property type="entry name" value="GP_PDE_dom"/>
</dbReference>
<protein>
    <recommendedName>
        <fullName evidence="2">glycerophosphodiester phosphodiesterase</fullName>
        <ecNumber evidence="2">3.1.4.46</ecNumber>
    </recommendedName>
</protein>
<dbReference type="Pfam" id="PF03009">
    <property type="entry name" value="GDPD"/>
    <property type="match status" value="1"/>
</dbReference>
<evidence type="ECO:0000256" key="6">
    <source>
        <dbReference type="ARBA" id="ARBA00047512"/>
    </source>
</evidence>
<evidence type="ECO:0000256" key="2">
    <source>
        <dbReference type="ARBA" id="ARBA00012247"/>
    </source>
</evidence>
<dbReference type="EC" id="3.1.4.46" evidence="2"/>
<dbReference type="Proteomes" id="UP001293718">
    <property type="component" value="Unassembled WGS sequence"/>
</dbReference>
<proteinExistence type="inferred from homology"/>
<keyword evidence="3" id="KW-0732">Signal</keyword>
<evidence type="ECO:0000259" key="7">
    <source>
        <dbReference type="PROSITE" id="PS51704"/>
    </source>
</evidence>
<accession>A0ABU5IIX9</accession>
<dbReference type="InterPro" id="IPR017946">
    <property type="entry name" value="PLC-like_Pdiesterase_TIM-brl"/>
</dbReference>
<comment type="catalytic activity">
    <reaction evidence="6">
        <text>a sn-glycero-3-phosphodiester + H2O = an alcohol + sn-glycerol 3-phosphate + H(+)</text>
        <dbReference type="Rhea" id="RHEA:12969"/>
        <dbReference type="ChEBI" id="CHEBI:15377"/>
        <dbReference type="ChEBI" id="CHEBI:15378"/>
        <dbReference type="ChEBI" id="CHEBI:30879"/>
        <dbReference type="ChEBI" id="CHEBI:57597"/>
        <dbReference type="ChEBI" id="CHEBI:83408"/>
        <dbReference type="EC" id="3.1.4.46"/>
    </reaction>
</comment>
<dbReference type="Gene3D" id="3.20.20.190">
    <property type="entry name" value="Phosphatidylinositol (PI) phosphodiesterase"/>
    <property type="match status" value="1"/>
</dbReference>
<evidence type="ECO:0000313" key="8">
    <source>
        <dbReference type="EMBL" id="MDZ5458720.1"/>
    </source>
</evidence>
<evidence type="ECO:0000256" key="5">
    <source>
        <dbReference type="ARBA" id="ARBA00022801"/>
    </source>
</evidence>
<dbReference type="SUPFAM" id="SSF51695">
    <property type="entry name" value="PLC-like phosphodiesterases"/>
    <property type="match status" value="1"/>
</dbReference>
<sequence>MQALVIAHRGASGSRPEHTLESYRLAIEQGADFIEPDLVSTRDGVLVARHENALALLRPDGSLQEATTDVAERPEFAARCCKKSVDGQPRIGWFTEDFTWAELQTLRARERLPALRGTALDDVFRIPSLDDILALLAEANARRPGRPVGLYPETKHPSYFRKLGLPLEPPLLRALQRRGAAPVFIQSFEVQNLRRLRELTDLPLVQLMELDGQPWDFATAGDPRRYADLLTPAALADVARYAQAVGVQAEMLIPRRADGHLDAPTPLAAHAHAAGLQVHAWTFRAENQFLPAEYRRGTDPAAHGDVRGYLDAHLDAGLDGFFTDHPAQGRAAVAARR</sequence>
<evidence type="ECO:0000256" key="3">
    <source>
        <dbReference type="ARBA" id="ARBA00022729"/>
    </source>
</evidence>
<name>A0ABU5IIX9_9BURK</name>
<dbReference type="RefSeq" id="WP_322466727.1">
    <property type="nucleotide sequence ID" value="NZ_JAXOJX010000033.1"/>
</dbReference>
<keyword evidence="5" id="KW-0378">Hydrolase</keyword>
<dbReference type="PANTHER" id="PTHR43620:SF7">
    <property type="entry name" value="GLYCEROPHOSPHODIESTER PHOSPHODIESTERASE GDPD5-RELATED"/>
    <property type="match status" value="1"/>
</dbReference>
<feature type="domain" description="GP-PDE" evidence="7">
    <location>
        <begin position="3"/>
        <end position="333"/>
    </location>
</feature>
<comment type="caution">
    <text evidence="8">The sequence shown here is derived from an EMBL/GenBank/DDBJ whole genome shotgun (WGS) entry which is preliminary data.</text>
</comment>
<dbReference type="PANTHER" id="PTHR43620">
    <property type="entry name" value="GLYCEROPHOSPHORYL DIESTER PHOSPHODIESTERASE"/>
    <property type="match status" value="1"/>
</dbReference>
<gene>
    <name evidence="8" type="ORF">SM757_19250</name>
</gene>
<reference evidence="8 9" key="1">
    <citation type="submission" date="2023-11" db="EMBL/GenBank/DDBJ databases">
        <title>Draft genome of Azohydromonas lata strain H1 (DSM1123), a polyhydroxyalkanoate producer.</title>
        <authorList>
            <person name="Traversa D."/>
            <person name="D'Addabbo P."/>
            <person name="Pazzani C."/>
            <person name="Manzari C."/>
            <person name="Chiara M."/>
            <person name="Scrascia M."/>
        </authorList>
    </citation>
    <scope>NUCLEOTIDE SEQUENCE [LARGE SCALE GENOMIC DNA]</scope>
    <source>
        <strain evidence="8 9">H1</strain>
    </source>
</reference>
<dbReference type="EMBL" id="JAXOJX010000033">
    <property type="protein sequence ID" value="MDZ5458720.1"/>
    <property type="molecule type" value="Genomic_DNA"/>
</dbReference>
<organism evidence="8 9">
    <name type="scientific">Azohydromonas lata</name>
    <dbReference type="NCBI Taxonomy" id="45677"/>
    <lineage>
        <taxon>Bacteria</taxon>
        <taxon>Pseudomonadati</taxon>
        <taxon>Pseudomonadota</taxon>
        <taxon>Betaproteobacteria</taxon>
        <taxon>Burkholderiales</taxon>
        <taxon>Sphaerotilaceae</taxon>
        <taxon>Azohydromonas</taxon>
    </lineage>
</organism>